<evidence type="ECO:0000256" key="2">
    <source>
        <dbReference type="ARBA" id="ARBA00022692"/>
    </source>
</evidence>
<dbReference type="Proteomes" id="UP000694888">
    <property type="component" value="Unplaced"/>
</dbReference>
<dbReference type="PROSITE" id="PS01186">
    <property type="entry name" value="EGF_2"/>
    <property type="match status" value="1"/>
</dbReference>
<dbReference type="InterPro" id="IPR035897">
    <property type="entry name" value="Toll_tir_struct_dom_sf"/>
</dbReference>
<dbReference type="RefSeq" id="XP_012936554.1">
    <property type="nucleotide sequence ID" value="XM_013081100.2"/>
</dbReference>
<name>A0ABM0ZXJ4_APLCA</name>
<keyword evidence="5 8" id="KW-0472">Membrane</keyword>
<feature type="domain" description="EGF-like" evidence="9">
    <location>
        <begin position="93"/>
        <end position="130"/>
    </location>
</feature>
<evidence type="ECO:0000256" key="7">
    <source>
        <dbReference type="SAM" id="MobiDB-lite"/>
    </source>
</evidence>
<sequence>MASLSTVVATQATLRPLEERMCMPGFICEHGYCVKADLECVCDQGWDGAFCRVQKVADDTFPTAATTTTVTSNDTMVEEWERLEGFPPLVPLPLRHCINGFVCRYGNCTEDGDRGYVCKCEYGFIGPFCEELCPLTCGPNSYCAVSNPSRNVSCVCDLDFIGPNCTHKSALSGVDPDLLTRSDMWVGVGVTTAVLLLVTVTVSVTAYLLWRRRNVTMMKIVFWFRDFEEDDGREYDAFVSYASTDWDRHFVIQTLMPRLEGRLCFSLCIHQRNFEPGLYITENITESVKRSRRTLLVITPAFISSTWCRFEYQVALKEMLDEKHRILPIVIGDVTEHKKKMDETLKTILGTVTWLEYPGHDASQRDLDKFWKRLALSMPKKRPAQSEDPSSPTSSTSQNSNDGSIGQLVTSKPPSPTTSAGEIADNDPKISPGPIIKVPFPSENGKDVEYKQIVRVPASELKDNVQPGRSLCPFSTGWFRKAPPKDKISRTKQMKPPLSGNSKKQDQLQSFTHFGFESEVDGGCGVSRYAVQKGLSDQNGVSSSANDGQRLRQAPIHREQEALFALTDNFLGDQSIHRQLAT</sequence>
<evidence type="ECO:0000256" key="4">
    <source>
        <dbReference type="ARBA" id="ARBA00022989"/>
    </source>
</evidence>
<feature type="compositionally biased region" description="Low complexity" evidence="7">
    <location>
        <begin position="386"/>
        <end position="402"/>
    </location>
</feature>
<feature type="compositionally biased region" description="Polar residues" evidence="7">
    <location>
        <begin position="403"/>
        <end position="420"/>
    </location>
</feature>
<evidence type="ECO:0000256" key="5">
    <source>
        <dbReference type="ARBA" id="ARBA00023136"/>
    </source>
</evidence>
<comment type="caution">
    <text evidence="6">Lacks conserved residue(s) required for the propagation of feature annotation.</text>
</comment>
<dbReference type="PANTHER" id="PTHR24365:SF541">
    <property type="entry name" value="PROTEIN TOLL-RELATED"/>
    <property type="match status" value="1"/>
</dbReference>
<feature type="disulfide bond" evidence="6">
    <location>
        <begin position="120"/>
        <end position="129"/>
    </location>
</feature>
<protein>
    <submittedName>
        <fullName evidence="12">Uncharacterized protein LOC101855416</fullName>
    </submittedName>
</protein>
<dbReference type="PROSITE" id="PS00022">
    <property type="entry name" value="EGF_1"/>
    <property type="match status" value="2"/>
</dbReference>
<dbReference type="GeneID" id="101855416"/>
<feature type="region of interest" description="Disordered" evidence="7">
    <location>
        <begin position="378"/>
        <end position="443"/>
    </location>
</feature>
<keyword evidence="6" id="KW-1015">Disulfide bond</keyword>
<dbReference type="PROSITE" id="PS50104">
    <property type="entry name" value="TIR"/>
    <property type="match status" value="1"/>
</dbReference>
<evidence type="ECO:0000259" key="10">
    <source>
        <dbReference type="PROSITE" id="PS50104"/>
    </source>
</evidence>
<dbReference type="Gene3D" id="3.40.50.10140">
    <property type="entry name" value="Toll/interleukin-1 receptor homology (TIR) domain"/>
    <property type="match status" value="1"/>
</dbReference>
<keyword evidence="3" id="KW-0732">Signal</keyword>
<dbReference type="InterPro" id="IPR000157">
    <property type="entry name" value="TIR_dom"/>
</dbReference>
<keyword evidence="11" id="KW-1185">Reference proteome</keyword>
<dbReference type="SMART" id="SM00255">
    <property type="entry name" value="TIR"/>
    <property type="match status" value="1"/>
</dbReference>
<feature type="region of interest" description="Disordered" evidence="7">
    <location>
        <begin position="482"/>
        <end position="507"/>
    </location>
</feature>
<dbReference type="PROSITE" id="PS50026">
    <property type="entry name" value="EGF_3"/>
    <property type="match status" value="1"/>
</dbReference>
<evidence type="ECO:0000256" key="8">
    <source>
        <dbReference type="SAM" id="Phobius"/>
    </source>
</evidence>
<dbReference type="PRINTS" id="PR01537">
    <property type="entry name" value="INTRLKN1R1F"/>
</dbReference>
<evidence type="ECO:0000256" key="3">
    <source>
        <dbReference type="ARBA" id="ARBA00022729"/>
    </source>
</evidence>
<evidence type="ECO:0000313" key="12">
    <source>
        <dbReference type="RefSeq" id="XP_012936554.1"/>
    </source>
</evidence>
<proteinExistence type="predicted"/>
<accession>A0ABM0ZXJ4</accession>
<keyword evidence="2 8" id="KW-0812">Transmembrane</keyword>
<evidence type="ECO:0000259" key="9">
    <source>
        <dbReference type="PROSITE" id="PS50026"/>
    </source>
</evidence>
<evidence type="ECO:0000256" key="1">
    <source>
        <dbReference type="ARBA" id="ARBA00004370"/>
    </source>
</evidence>
<feature type="transmembrane region" description="Helical" evidence="8">
    <location>
        <begin position="184"/>
        <end position="210"/>
    </location>
</feature>
<dbReference type="SMART" id="SM00181">
    <property type="entry name" value="EGF"/>
    <property type="match status" value="3"/>
</dbReference>
<comment type="subcellular location">
    <subcellularLocation>
        <location evidence="1">Membrane</location>
    </subcellularLocation>
</comment>
<dbReference type="SUPFAM" id="SSF52200">
    <property type="entry name" value="Toll/Interleukin receptor TIR domain"/>
    <property type="match status" value="1"/>
</dbReference>
<evidence type="ECO:0000256" key="6">
    <source>
        <dbReference type="PROSITE-ProRule" id="PRU00076"/>
    </source>
</evidence>
<dbReference type="Gene3D" id="2.10.25.10">
    <property type="entry name" value="Laminin"/>
    <property type="match status" value="1"/>
</dbReference>
<dbReference type="PANTHER" id="PTHR24365">
    <property type="entry name" value="TOLL-LIKE RECEPTOR"/>
    <property type="match status" value="1"/>
</dbReference>
<keyword evidence="6" id="KW-0245">EGF-like domain</keyword>
<gene>
    <name evidence="12" type="primary">LOC101855416</name>
</gene>
<feature type="domain" description="TIR" evidence="10">
    <location>
        <begin position="233"/>
        <end position="378"/>
    </location>
</feature>
<keyword evidence="4 8" id="KW-1133">Transmembrane helix</keyword>
<dbReference type="InterPro" id="IPR000742">
    <property type="entry name" value="EGF"/>
</dbReference>
<reference evidence="12" key="1">
    <citation type="submission" date="2025-08" db="UniProtKB">
        <authorList>
            <consortium name="RefSeq"/>
        </authorList>
    </citation>
    <scope>IDENTIFICATION</scope>
</reference>
<evidence type="ECO:0000313" key="11">
    <source>
        <dbReference type="Proteomes" id="UP000694888"/>
    </source>
</evidence>
<organism evidence="11 12">
    <name type="scientific">Aplysia californica</name>
    <name type="common">California sea hare</name>
    <dbReference type="NCBI Taxonomy" id="6500"/>
    <lineage>
        <taxon>Eukaryota</taxon>
        <taxon>Metazoa</taxon>
        <taxon>Spiralia</taxon>
        <taxon>Lophotrochozoa</taxon>
        <taxon>Mollusca</taxon>
        <taxon>Gastropoda</taxon>
        <taxon>Heterobranchia</taxon>
        <taxon>Euthyneura</taxon>
        <taxon>Tectipleura</taxon>
        <taxon>Aplysiida</taxon>
        <taxon>Aplysioidea</taxon>
        <taxon>Aplysiidae</taxon>
        <taxon>Aplysia</taxon>
    </lineage>
</organism>
<dbReference type="Pfam" id="PF01582">
    <property type="entry name" value="TIR"/>
    <property type="match status" value="1"/>
</dbReference>